<dbReference type="Pfam" id="PF24864">
    <property type="entry name" value="DUF7730"/>
    <property type="match status" value="1"/>
</dbReference>
<feature type="coiled-coil region" evidence="1">
    <location>
        <begin position="399"/>
        <end position="426"/>
    </location>
</feature>
<feature type="region of interest" description="Disordered" evidence="2">
    <location>
        <begin position="445"/>
        <end position="484"/>
    </location>
</feature>
<sequence>MARTKRKAVTDEVSNDEVTPQAKPRPRKKQAVTKTNSTAIKALIRKNATTSPLLLLPSEVRENILIHLVGSNLIHVKYLDAPALFYANRAKNILLHIGASEDSGSEELVSYAIIDSNNDDGDDSDNDNDGGIAGPSTPFVREQIPRAFRHAICVTNQSERSVYKEAISGHAVVPEGESPDFYVASCGERHSNCKMCGSGPKFLLEEDRRTLRVDLNVLGVCRQLYEEANHLLWATNTFSFEDPKTLEKFLDSLNPAQKRNLTSIHISANIGGYGSRQSAHFRARHDLHYWGKALKMSNLHMLRGVQTLHLCFNQAFKCFSDLTEEAIETGQQADMESFLRLRSLSVKDVTVIVSDQELEESTYRWTTTKKMEYAENIRVQLVNPSGAESVKSEIEAASLARKMEIKDNAENRLKKYKSILKDKRADVIRFGTWATREEAQVIPAAQKADQVSRKHSKRARKLQRAADKQKENATNAREKADGAIKEEKLWQEQVANAREKYKRASIRLGATPDDIEDEEDAERLMEGLSGSDNNVGEDDWEKILSSSPEASSSSSSGRSVSFPPSSD</sequence>
<gene>
    <name evidence="4" type="ORF">ALECFALPRED_005828</name>
</gene>
<evidence type="ECO:0000256" key="2">
    <source>
        <dbReference type="SAM" id="MobiDB-lite"/>
    </source>
</evidence>
<comment type="caution">
    <text evidence="4">The sequence shown here is derived from an EMBL/GenBank/DDBJ whole genome shotgun (WGS) entry which is preliminary data.</text>
</comment>
<feature type="compositionally biased region" description="Low complexity" evidence="2">
    <location>
        <begin position="545"/>
        <end position="567"/>
    </location>
</feature>
<dbReference type="PANTHER" id="PTHR38790">
    <property type="entry name" value="2EXR DOMAIN-CONTAINING PROTEIN-RELATED"/>
    <property type="match status" value="1"/>
</dbReference>
<name>A0A8H3IZ12_9LECA</name>
<evidence type="ECO:0000313" key="5">
    <source>
        <dbReference type="Proteomes" id="UP000664203"/>
    </source>
</evidence>
<protein>
    <recommendedName>
        <fullName evidence="3">DUF7730 domain-containing protein</fullName>
    </recommendedName>
</protein>
<feature type="domain" description="DUF7730" evidence="3">
    <location>
        <begin position="188"/>
        <end position="311"/>
    </location>
</feature>
<dbReference type="OrthoDB" id="5413827at2759"/>
<feature type="region of interest" description="Disordered" evidence="2">
    <location>
        <begin position="504"/>
        <end position="567"/>
    </location>
</feature>
<accession>A0A8H3IZ12</accession>
<keyword evidence="5" id="KW-1185">Reference proteome</keyword>
<feature type="region of interest" description="Disordered" evidence="2">
    <location>
        <begin position="1"/>
        <end position="31"/>
    </location>
</feature>
<evidence type="ECO:0000313" key="4">
    <source>
        <dbReference type="EMBL" id="CAF9934029.1"/>
    </source>
</evidence>
<feature type="compositionally biased region" description="Basic and acidic residues" evidence="2">
    <location>
        <begin position="464"/>
        <end position="484"/>
    </location>
</feature>
<dbReference type="AlphaFoldDB" id="A0A8H3IZ12"/>
<dbReference type="Proteomes" id="UP000664203">
    <property type="component" value="Unassembled WGS sequence"/>
</dbReference>
<feature type="region of interest" description="Disordered" evidence="2">
    <location>
        <begin position="115"/>
        <end position="138"/>
    </location>
</feature>
<dbReference type="EMBL" id="CAJPDR010000368">
    <property type="protein sequence ID" value="CAF9934029.1"/>
    <property type="molecule type" value="Genomic_DNA"/>
</dbReference>
<dbReference type="InterPro" id="IPR056632">
    <property type="entry name" value="DUF7730"/>
</dbReference>
<keyword evidence="1" id="KW-0175">Coiled coil</keyword>
<reference evidence="4" key="1">
    <citation type="submission" date="2021-03" db="EMBL/GenBank/DDBJ databases">
        <authorList>
            <person name="Tagirdzhanova G."/>
        </authorList>
    </citation>
    <scope>NUCLEOTIDE SEQUENCE</scope>
</reference>
<feature type="compositionally biased region" description="Acidic residues" evidence="2">
    <location>
        <begin position="117"/>
        <end position="128"/>
    </location>
</feature>
<evidence type="ECO:0000256" key="1">
    <source>
        <dbReference type="SAM" id="Coils"/>
    </source>
</evidence>
<organism evidence="4 5">
    <name type="scientific">Alectoria fallacina</name>
    <dbReference type="NCBI Taxonomy" id="1903189"/>
    <lineage>
        <taxon>Eukaryota</taxon>
        <taxon>Fungi</taxon>
        <taxon>Dikarya</taxon>
        <taxon>Ascomycota</taxon>
        <taxon>Pezizomycotina</taxon>
        <taxon>Lecanoromycetes</taxon>
        <taxon>OSLEUM clade</taxon>
        <taxon>Lecanoromycetidae</taxon>
        <taxon>Lecanorales</taxon>
        <taxon>Lecanorineae</taxon>
        <taxon>Parmeliaceae</taxon>
        <taxon>Alectoria</taxon>
    </lineage>
</organism>
<evidence type="ECO:0000259" key="3">
    <source>
        <dbReference type="Pfam" id="PF24864"/>
    </source>
</evidence>
<proteinExistence type="predicted"/>
<feature type="compositionally biased region" description="Basic residues" evidence="2">
    <location>
        <begin position="453"/>
        <end position="463"/>
    </location>
</feature>